<feature type="compositionally biased region" description="Polar residues" evidence="1">
    <location>
        <begin position="221"/>
        <end position="236"/>
    </location>
</feature>
<accession>A0ABD3HWY6</accession>
<feature type="region of interest" description="Disordered" evidence="1">
    <location>
        <begin position="189"/>
        <end position="237"/>
    </location>
</feature>
<evidence type="ECO:0000256" key="1">
    <source>
        <dbReference type="SAM" id="MobiDB-lite"/>
    </source>
</evidence>
<reference evidence="2 3" key="1">
    <citation type="submission" date="2024-09" db="EMBL/GenBank/DDBJ databases">
        <title>Chromosome-scale assembly of Riccia sorocarpa.</title>
        <authorList>
            <person name="Paukszto L."/>
        </authorList>
    </citation>
    <scope>NUCLEOTIDE SEQUENCE [LARGE SCALE GENOMIC DNA]</scope>
    <source>
        <strain evidence="2">LP-2024</strain>
        <tissue evidence="2">Aerial parts of the thallus</tissue>
    </source>
</reference>
<gene>
    <name evidence="2" type="ORF">R1sor_008465</name>
</gene>
<dbReference type="PANTHER" id="PTHR33385">
    <property type="entry name" value="PROTEIN XRI1"/>
    <property type="match status" value="1"/>
</dbReference>
<dbReference type="Proteomes" id="UP001633002">
    <property type="component" value="Unassembled WGS sequence"/>
</dbReference>
<organism evidence="2 3">
    <name type="scientific">Riccia sorocarpa</name>
    <dbReference type="NCBI Taxonomy" id="122646"/>
    <lineage>
        <taxon>Eukaryota</taxon>
        <taxon>Viridiplantae</taxon>
        <taxon>Streptophyta</taxon>
        <taxon>Embryophyta</taxon>
        <taxon>Marchantiophyta</taxon>
        <taxon>Marchantiopsida</taxon>
        <taxon>Marchantiidae</taxon>
        <taxon>Marchantiales</taxon>
        <taxon>Ricciaceae</taxon>
        <taxon>Riccia</taxon>
    </lineage>
</organism>
<evidence type="ECO:0000313" key="2">
    <source>
        <dbReference type="EMBL" id="KAL3694814.1"/>
    </source>
</evidence>
<dbReference type="EMBL" id="JBJQOH010000003">
    <property type="protein sequence ID" value="KAL3694814.1"/>
    <property type="molecule type" value="Genomic_DNA"/>
</dbReference>
<feature type="region of interest" description="Disordered" evidence="1">
    <location>
        <begin position="118"/>
        <end position="139"/>
    </location>
</feature>
<proteinExistence type="predicted"/>
<name>A0ABD3HWY6_9MARC</name>
<sequence length="321" mass="35776">MSFLNTEQLETCDSSWPWLDFLSGEEGYEGAVSNSDFLPPNFDPSPYEKEIYIHYVEDIDETSVSCHDYEPEYGTFKKPRLLFREDGPDGSTLSNFVVGEGFLLPTSNQMPRPQFGASIPESDISQWPTTSKIGPQYDNRTENPYPKGTQEMQTSCPDHLLRTTPEVNIAGLGYESASQDSMQNVDIYRLSPRTPDPPVVKNNLTELRKEEKPVRGAVESSAPTTSEEDSSNSSAARKSKILRCQPFAILKPEGVNISDINEFLRSPSSRIRQCSEADYSLSCTAHSRDLSVGRFGKPVLARTRVITETNGTLTIIRTANP</sequence>
<comment type="caution">
    <text evidence="2">The sequence shown here is derived from an EMBL/GenBank/DDBJ whole genome shotgun (WGS) entry which is preliminary data.</text>
</comment>
<feature type="compositionally biased region" description="Polar residues" evidence="1">
    <location>
        <begin position="123"/>
        <end position="133"/>
    </location>
</feature>
<dbReference type="PANTHER" id="PTHR33385:SF18">
    <property type="entry name" value="XRI1-LIKE PROTEIN"/>
    <property type="match status" value="1"/>
</dbReference>
<dbReference type="InterPro" id="IPR039933">
    <property type="entry name" value="XRI1"/>
</dbReference>
<keyword evidence="3" id="KW-1185">Reference proteome</keyword>
<dbReference type="AlphaFoldDB" id="A0ABD3HWY6"/>
<evidence type="ECO:0000313" key="3">
    <source>
        <dbReference type="Proteomes" id="UP001633002"/>
    </source>
</evidence>
<protein>
    <submittedName>
        <fullName evidence="2">Uncharacterized protein</fullName>
    </submittedName>
</protein>